<dbReference type="EMBL" id="JARAOO010000003">
    <property type="protein sequence ID" value="KAJ7975678.1"/>
    <property type="molecule type" value="Genomic_DNA"/>
</dbReference>
<dbReference type="Pfam" id="PF11955">
    <property type="entry name" value="PORR"/>
    <property type="match status" value="1"/>
</dbReference>
<keyword evidence="3" id="KW-1185">Reference proteome</keyword>
<gene>
    <name evidence="2" type="ORF">O6P43_005566</name>
</gene>
<dbReference type="GO" id="GO:0003723">
    <property type="term" value="F:RNA binding"/>
    <property type="evidence" value="ECO:0007669"/>
    <property type="project" value="InterPro"/>
</dbReference>
<proteinExistence type="predicted"/>
<dbReference type="KEGG" id="qsa:O6P43_005566"/>
<comment type="caution">
    <text evidence="2">The sequence shown here is derived from an EMBL/GenBank/DDBJ whole genome shotgun (WGS) entry which is preliminary data.</text>
</comment>
<feature type="domain" description="PORR" evidence="1">
    <location>
        <begin position="1"/>
        <end position="39"/>
    </location>
</feature>
<accession>A0AAD7Q6A9</accession>
<dbReference type="Proteomes" id="UP001163823">
    <property type="component" value="Chromosome 3"/>
</dbReference>
<dbReference type="InterPro" id="IPR021099">
    <property type="entry name" value="PORR_domain"/>
</dbReference>
<name>A0AAD7Q6A9_QUISA</name>
<dbReference type="AlphaFoldDB" id="A0AAD7Q6A9"/>
<evidence type="ECO:0000259" key="1">
    <source>
        <dbReference type="Pfam" id="PF11955"/>
    </source>
</evidence>
<evidence type="ECO:0000313" key="2">
    <source>
        <dbReference type="EMBL" id="KAJ7975678.1"/>
    </source>
</evidence>
<evidence type="ECO:0000313" key="3">
    <source>
        <dbReference type="Proteomes" id="UP001163823"/>
    </source>
</evidence>
<sequence length="73" mass="8489">MMSNTSRLCLEHVRIAGSALELPDDFEYSVILKYPELVRRNLAELVLMSPRKIGRLQERVKECLKFEMEFSGT</sequence>
<protein>
    <submittedName>
        <fullName evidence="2">Protein ROOT PRIMORDIUM DEFECTIVE 1</fullName>
    </submittedName>
</protein>
<organism evidence="2 3">
    <name type="scientific">Quillaja saponaria</name>
    <name type="common">Soap bark tree</name>
    <dbReference type="NCBI Taxonomy" id="32244"/>
    <lineage>
        <taxon>Eukaryota</taxon>
        <taxon>Viridiplantae</taxon>
        <taxon>Streptophyta</taxon>
        <taxon>Embryophyta</taxon>
        <taxon>Tracheophyta</taxon>
        <taxon>Spermatophyta</taxon>
        <taxon>Magnoliopsida</taxon>
        <taxon>eudicotyledons</taxon>
        <taxon>Gunneridae</taxon>
        <taxon>Pentapetalae</taxon>
        <taxon>rosids</taxon>
        <taxon>fabids</taxon>
        <taxon>Fabales</taxon>
        <taxon>Quillajaceae</taxon>
        <taxon>Quillaja</taxon>
    </lineage>
</organism>
<reference evidence="2" key="1">
    <citation type="journal article" date="2023" name="Science">
        <title>Elucidation of the pathway for biosynthesis of saponin adjuvants from the soapbark tree.</title>
        <authorList>
            <person name="Reed J."/>
            <person name="Orme A."/>
            <person name="El-Demerdash A."/>
            <person name="Owen C."/>
            <person name="Martin L.B.B."/>
            <person name="Misra R.C."/>
            <person name="Kikuchi S."/>
            <person name="Rejzek M."/>
            <person name="Martin A.C."/>
            <person name="Harkess A."/>
            <person name="Leebens-Mack J."/>
            <person name="Louveau T."/>
            <person name="Stephenson M.J."/>
            <person name="Osbourn A."/>
        </authorList>
    </citation>
    <scope>NUCLEOTIDE SEQUENCE</scope>
    <source>
        <strain evidence="2">S10</strain>
    </source>
</reference>